<proteinExistence type="predicted"/>
<reference evidence="2" key="2">
    <citation type="submission" date="2019-10" db="EMBL/GenBank/DDBJ databases">
        <title>Conservation and host-specific expression of non-tandemly repeated heterogenous ribosome RNA gene in arbuscular mycorrhizal fungi.</title>
        <authorList>
            <person name="Maeda T."/>
            <person name="Kobayashi Y."/>
            <person name="Nakagawa T."/>
            <person name="Ezawa T."/>
            <person name="Yamaguchi K."/>
            <person name="Bino T."/>
            <person name="Nishimoto Y."/>
            <person name="Shigenobu S."/>
            <person name="Kawaguchi M."/>
        </authorList>
    </citation>
    <scope>NUCLEOTIDE SEQUENCE</scope>
    <source>
        <strain evidence="2">HR1</strain>
    </source>
</reference>
<dbReference type="AlphaFoldDB" id="A0A2Z6Q206"/>
<comment type="caution">
    <text evidence="1">The sequence shown here is derived from an EMBL/GenBank/DDBJ whole genome shotgun (WGS) entry which is preliminary data.</text>
</comment>
<dbReference type="Proteomes" id="UP000247702">
    <property type="component" value="Unassembled WGS sequence"/>
</dbReference>
<sequence>MKLRSNDKKRIDLMVRKQIYNGMRPYFTGISDGYLHVITCKARKINKLFGYEYDSVILKKIKVNLKTILSNNKNVASASMLPDVNFDESEEEMNKVNNNFNNTSDVTDYFKLGNEFDSDINKSDSDIYFESDNSDFNDKYNYKLYEKLLYKEMVRKVKLENKIPAKPKVNDNKFQKILNEAFVDDHAFHSVTVST</sequence>
<evidence type="ECO:0000313" key="3">
    <source>
        <dbReference type="Proteomes" id="UP000247702"/>
    </source>
</evidence>
<gene>
    <name evidence="2" type="ORF">RCL2_000392000</name>
    <name evidence="1" type="ORF">RclHR1_01020026</name>
</gene>
<dbReference type="EMBL" id="BEXD01000025">
    <property type="protein sequence ID" value="GBB83485.1"/>
    <property type="molecule type" value="Genomic_DNA"/>
</dbReference>
<reference evidence="1 3" key="1">
    <citation type="submission" date="2017-11" db="EMBL/GenBank/DDBJ databases">
        <title>The genome of Rhizophagus clarus HR1 reveals common genetic basis of auxotrophy among arbuscular mycorrhizal fungi.</title>
        <authorList>
            <person name="Kobayashi Y."/>
        </authorList>
    </citation>
    <scope>NUCLEOTIDE SEQUENCE [LARGE SCALE GENOMIC DNA]</scope>
    <source>
        <strain evidence="1 3">HR1</strain>
    </source>
</reference>
<evidence type="ECO:0000313" key="2">
    <source>
        <dbReference type="EMBL" id="GES76520.1"/>
    </source>
</evidence>
<organism evidence="1 3">
    <name type="scientific">Rhizophagus clarus</name>
    <dbReference type="NCBI Taxonomy" id="94130"/>
    <lineage>
        <taxon>Eukaryota</taxon>
        <taxon>Fungi</taxon>
        <taxon>Fungi incertae sedis</taxon>
        <taxon>Mucoromycota</taxon>
        <taxon>Glomeromycotina</taxon>
        <taxon>Glomeromycetes</taxon>
        <taxon>Glomerales</taxon>
        <taxon>Glomeraceae</taxon>
        <taxon>Rhizophagus</taxon>
    </lineage>
</organism>
<keyword evidence="3" id="KW-1185">Reference proteome</keyword>
<name>A0A2Z6Q206_9GLOM</name>
<protein>
    <submittedName>
        <fullName evidence="1">Uncharacterized protein</fullName>
    </submittedName>
</protein>
<dbReference type="EMBL" id="BLAL01000021">
    <property type="protein sequence ID" value="GES76520.1"/>
    <property type="molecule type" value="Genomic_DNA"/>
</dbReference>
<dbReference type="OrthoDB" id="2441350at2759"/>
<evidence type="ECO:0000313" key="1">
    <source>
        <dbReference type="EMBL" id="GBB83485.1"/>
    </source>
</evidence>
<dbReference type="Proteomes" id="UP000615446">
    <property type="component" value="Unassembled WGS sequence"/>
</dbReference>
<accession>A0A2Z6Q206</accession>